<dbReference type="OrthoDB" id="1041391at2"/>
<name>A0A2P8D0X0_9BACT</name>
<protein>
    <recommendedName>
        <fullName evidence="3">Transglutaminase superfamily protein</fullName>
    </recommendedName>
</protein>
<accession>A0A2P8D0X0</accession>
<dbReference type="PROSITE" id="PS51257">
    <property type="entry name" value="PROKAR_LIPOPROTEIN"/>
    <property type="match status" value="1"/>
</dbReference>
<proteinExistence type="predicted"/>
<gene>
    <name evidence="1" type="ORF">B0I18_107285</name>
</gene>
<dbReference type="EMBL" id="PYGD01000007">
    <property type="protein sequence ID" value="PSK90873.1"/>
    <property type="molecule type" value="Genomic_DNA"/>
</dbReference>
<keyword evidence="2" id="KW-1185">Reference proteome</keyword>
<sequence length="350" mass="40863">MKYLIKGIWLIILLLSCFDSRSEDRTRFSKYQSALDSIVFLTKENYRGAFKKAIFMVESTYLNDKLDYEVLNKKYIQLAAMASAWGNANRLQNYTQADSVEIIKNRSIFQLIKDTVKIQMEKDLIASLPYQYNFDDYDGKKDWSNTFVYTLLKTGKGNCHSLPYLYKILADELGAKCWLALAPNHMYIKNYSKRDGWYNTELTSGDFPIDAWLTTTGYISLTAIQNGLYCDTLSNQQSIALCAIDLAKAYEKETKNYYDGFILQCCDLVLKYHSVNPQALLLKAETLKRIYQLQDKEGDREAKSTYNDMEKLYVSLYDLGYREMPEKMYKDWLRSLQTQKSMYSNRNIKK</sequence>
<comment type="caution">
    <text evidence="1">The sequence shown here is derived from an EMBL/GenBank/DDBJ whole genome shotgun (WGS) entry which is preliminary data.</text>
</comment>
<dbReference type="AlphaFoldDB" id="A0A2P8D0X0"/>
<evidence type="ECO:0008006" key="3">
    <source>
        <dbReference type="Google" id="ProtNLM"/>
    </source>
</evidence>
<evidence type="ECO:0000313" key="2">
    <source>
        <dbReference type="Proteomes" id="UP000240572"/>
    </source>
</evidence>
<organism evidence="1 2">
    <name type="scientific">Taibaiella chishuiensis</name>
    <dbReference type="NCBI Taxonomy" id="1434707"/>
    <lineage>
        <taxon>Bacteria</taxon>
        <taxon>Pseudomonadati</taxon>
        <taxon>Bacteroidota</taxon>
        <taxon>Chitinophagia</taxon>
        <taxon>Chitinophagales</taxon>
        <taxon>Chitinophagaceae</taxon>
        <taxon>Taibaiella</taxon>
    </lineage>
</organism>
<dbReference type="RefSeq" id="WP_106524137.1">
    <property type="nucleotide sequence ID" value="NZ_PYGD01000007.1"/>
</dbReference>
<dbReference type="Proteomes" id="UP000240572">
    <property type="component" value="Unassembled WGS sequence"/>
</dbReference>
<reference evidence="1 2" key="1">
    <citation type="submission" date="2018-03" db="EMBL/GenBank/DDBJ databases">
        <title>Genomic Encyclopedia of Type Strains, Phase III (KMG-III): the genomes of soil and plant-associated and newly described type strains.</title>
        <authorList>
            <person name="Whitman W."/>
        </authorList>
    </citation>
    <scope>NUCLEOTIDE SEQUENCE [LARGE SCALE GENOMIC DNA]</scope>
    <source>
        <strain evidence="1 2">CGMCC 1.12700</strain>
    </source>
</reference>
<evidence type="ECO:0000313" key="1">
    <source>
        <dbReference type="EMBL" id="PSK90873.1"/>
    </source>
</evidence>